<protein>
    <submittedName>
        <fullName evidence="1">Uncharacterized protein</fullName>
    </submittedName>
</protein>
<gene>
    <name evidence="1" type="ORF">CIRG_03519</name>
</gene>
<dbReference type="AlphaFoldDB" id="A0A0J7B1X7"/>
<proteinExistence type="predicted"/>
<evidence type="ECO:0000313" key="1">
    <source>
        <dbReference type="EMBL" id="KMP03827.1"/>
    </source>
</evidence>
<name>A0A0J7B1X7_COCIT</name>
<dbReference type="Proteomes" id="UP000054565">
    <property type="component" value="Unassembled WGS sequence"/>
</dbReference>
<sequence>MPKQWGALTPLVNRAFLAQDTEHERLALICVSGVVATYDSKVREGQNLPAWKLFTCFTQKRPQRELSFQSNSLSTSPFNQILEKATPVLRVLALTPRISAFSTDVAMCCMDVARYSHLQDKLEEQGMPTMKFAGLDVR</sequence>
<accession>A0A0J7B1X7</accession>
<reference evidence="2" key="1">
    <citation type="journal article" date="2010" name="Genome Res.">
        <title>Population genomic sequencing of Coccidioides fungi reveals recent hybridization and transposon control.</title>
        <authorList>
            <person name="Neafsey D.E."/>
            <person name="Barker B.M."/>
            <person name="Sharpton T.J."/>
            <person name="Stajich J.E."/>
            <person name="Park D.J."/>
            <person name="Whiston E."/>
            <person name="Hung C.-Y."/>
            <person name="McMahan C."/>
            <person name="White J."/>
            <person name="Sykes S."/>
            <person name="Heiman D."/>
            <person name="Young S."/>
            <person name="Zeng Q."/>
            <person name="Abouelleil A."/>
            <person name="Aftuck L."/>
            <person name="Bessette D."/>
            <person name="Brown A."/>
            <person name="FitzGerald M."/>
            <person name="Lui A."/>
            <person name="Macdonald J.P."/>
            <person name="Priest M."/>
            <person name="Orbach M.J."/>
            <person name="Galgiani J.N."/>
            <person name="Kirkland T.N."/>
            <person name="Cole G.T."/>
            <person name="Birren B.W."/>
            <person name="Henn M.R."/>
            <person name="Taylor J.W."/>
            <person name="Rounsley S.D."/>
        </authorList>
    </citation>
    <scope>NUCLEOTIDE SEQUENCE [LARGE SCALE GENOMIC DNA]</scope>
    <source>
        <strain evidence="2">RMSCC 2394</strain>
    </source>
</reference>
<organism evidence="1 2">
    <name type="scientific">Coccidioides immitis RMSCC 2394</name>
    <dbReference type="NCBI Taxonomy" id="404692"/>
    <lineage>
        <taxon>Eukaryota</taxon>
        <taxon>Fungi</taxon>
        <taxon>Dikarya</taxon>
        <taxon>Ascomycota</taxon>
        <taxon>Pezizomycotina</taxon>
        <taxon>Eurotiomycetes</taxon>
        <taxon>Eurotiomycetidae</taxon>
        <taxon>Onygenales</taxon>
        <taxon>Onygenaceae</taxon>
        <taxon>Coccidioides</taxon>
    </lineage>
</organism>
<dbReference type="EMBL" id="DS028094">
    <property type="protein sequence ID" value="KMP03827.1"/>
    <property type="molecule type" value="Genomic_DNA"/>
</dbReference>
<evidence type="ECO:0000313" key="2">
    <source>
        <dbReference type="Proteomes" id="UP000054565"/>
    </source>
</evidence>